<evidence type="ECO:0000313" key="1">
    <source>
        <dbReference type="EMBL" id="PLP97417.1"/>
    </source>
</evidence>
<dbReference type="AlphaFoldDB" id="A0A2N5C5E0"/>
<dbReference type="EMBL" id="PJRP01000017">
    <property type="protein sequence ID" value="PLP97417.1"/>
    <property type="molecule type" value="Genomic_DNA"/>
</dbReference>
<proteinExistence type="predicted"/>
<reference evidence="1 2" key="1">
    <citation type="submission" date="2017-12" db="EMBL/GenBank/DDBJ databases">
        <title>Genome sequence of the active heterotrophic nitrifier-denitrifier, Cupriavidus pauculus UM1.</title>
        <authorList>
            <person name="Putonti C."/>
            <person name="Castignetti D."/>
        </authorList>
    </citation>
    <scope>NUCLEOTIDE SEQUENCE [LARGE SCALE GENOMIC DNA]</scope>
    <source>
        <strain evidence="1 2">UM1</strain>
    </source>
</reference>
<accession>A0A2N5C5E0</accession>
<organism evidence="1 2">
    <name type="scientific">Cupriavidus pauculus</name>
    <dbReference type="NCBI Taxonomy" id="82633"/>
    <lineage>
        <taxon>Bacteria</taxon>
        <taxon>Pseudomonadati</taxon>
        <taxon>Pseudomonadota</taxon>
        <taxon>Betaproteobacteria</taxon>
        <taxon>Burkholderiales</taxon>
        <taxon>Burkholderiaceae</taxon>
        <taxon>Cupriavidus</taxon>
    </lineage>
</organism>
<evidence type="ECO:0000313" key="2">
    <source>
        <dbReference type="Proteomes" id="UP000234341"/>
    </source>
</evidence>
<comment type="caution">
    <text evidence="1">The sequence shown here is derived from an EMBL/GenBank/DDBJ whole genome shotgun (WGS) entry which is preliminary data.</text>
</comment>
<gene>
    <name evidence="1" type="ORF">CYJ10_26590</name>
</gene>
<protein>
    <submittedName>
        <fullName evidence="1">Uncharacterized protein</fullName>
    </submittedName>
</protein>
<sequence length="152" mass="16967">MGAYLVSNRDVRREVDLRILVCFFNYTRNQLIEVTVDDGTVSKIRVGESFQHPEAPIEMAQAIGLARAHPKIRGCVAHLEAHAILSVPMDASAPSYRHRCLLVIFTELNDPHREVPAKFSALVDLCDQTVVAFGECACCDEKDDRSHASHHD</sequence>
<dbReference type="Proteomes" id="UP000234341">
    <property type="component" value="Unassembled WGS sequence"/>
</dbReference>
<name>A0A2N5C5E0_9BURK</name>